<dbReference type="InterPro" id="IPR003414">
    <property type="entry name" value="PP_kinase"/>
</dbReference>
<dbReference type="Proteomes" id="UP000054893">
    <property type="component" value="Unassembled WGS sequence"/>
</dbReference>
<keyword evidence="6" id="KW-0460">Magnesium</keyword>
<dbReference type="GO" id="GO:0008976">
    <property type="term" value="F:polyphosphate kinase activity"/>
    <property type="evidence" value="ECO:0007669"/>
    <property type="project" value="UniProtKB-UniRule"/>
</dbReference>
<reference evidence="12 13" key="1">
    <citation type="submission" date="2016-01" db="EMBL/GenBank/DDBJ databases">
        <authorList>
            <person name="Oliw E.H."/>
        </authorList>
    </citation>
    <scope>NUCLEOTIDE SEQUENCE [LARGE SCALE GENOMIC DNA]</scope>
    <source>
        <strain evidence="12">LMG 22029</strain>
    </source>
</reference>
<evidence type="ECO:0000313" key="12">
    <source>
        <dbReference type="EMBL" id="SAL31222.1"/>
    </source>
</evidence>
<dbReference type="Gene3D" id="3.30.1840.10">
    <property type="entry name" value="Polyphosphate kinase middle domain"/>
    <property type="match status" value="1"/>
</dbReference>
<dbReference type="Gene3D" id="1.20.58.310">
    <property type="entry name" value="Polyphosphate kinase N-terminal domain"/>
    <property type="match status" value="1"/>
</dbReference>
<comment type="PTM">
    <text evidence="6 7">An intermediate of this reaction is the autophosphorylated ppk in which a phosphate is covalently linked to a histidine residue through a N-P bond.</text>
</comment>
<dbReference type="GO" id="GO:0006799">
    <property type="term" value="P:polyphosphate biosynthetic process"/>
    <property type="evidence" value="ECO:0007669"/>
    <property type="project" value="UniProtKB-UniRule"/>
</dbReference>
<evidence type="ECO:0000256" key="2">
    <source>
        <dbReference type="ARBA" id="ARBA00022679"/>
    </source>
</evidence>
<feature type="binding site" evidence="6">
    <location>
        <position position="568"/>
    </location>
    <ligand>
        <name>ATP</name>
        <dbReference type="ChEBI" id="CHEBI:30616"/>
    </ligand>
</feature>
<comment type="function">
    <text evidence="6 7">Catalyzes the reversible transfer of the terminal phosphate of ATP to form a long-chain polyphosphate (polyP).</text>
</comment>
<dbReference type="NCBIfam" id="NF003918">
    <property type="entry name" value="PRK05443.1-2"/>
    <property type="match status" value="1"/>
</dbReference>
<evidence type="ECO:0000256" key="6">
    <source>
        <dbReference type="HAMAP-Rule" id="MF_00347"/>
    </source>
</evidence>
<organism evidence="12 13">
    <name type="scientific">Caballeronia sordidicola</name>
    <name type="common">Burkholderia sordidicola</name>
    <dbReference type="NCBI Taxonomy" id="196367"/>
    <lineage>
        <taxon>Bacteria</taxon>
        <taxon>Pseudomonadati</taxon>
        <taxon>Pseudomonadota</taxon>
        <taxon>Betaproteobacteria</taxon>
        <taxon>Burkholderiales</taxon>
        <taxon>Burkholderiaceae</taxon>
        <taxon>Caballeronia</taxon>
    </lineage>
</organism>
<feature type="binding site" evidence="6">
    <location>
        <position position="375"/>
    </location>
    <ligand>
        <name>Mg(2+)</name>
        <dbReference type="ChEBI" id="CHEBI:18420"/>
    </ligand>
</feature>
<sequence length="687" mass="77750">MSNRSPLLNRELGILGFNERVLSQAADTAVPLLERLRFICITSSNLDEFFEVRMAGMQEQMRDNPGSLSPDGMSLQHVYDLVVERAHRLVHQQYAMLQDSVYPALESEGIYFHGVESWTEAQTDWARDYFQNELLPVLTPIGLDPAHPFPRVLNKSLNFVIELEGKDAFGRQAVMGIVQAPRALPRLVRMPEALSGYPHGFVLLSSLMQRFVDQLFPHLVVRSCNQFRITRNSELFVDEDEITNLRVALQGELPARHLGNAVRLEVSAETPPHMVRRLLDESELNDRDCYRVNGPVNLVRLMQLPEMVDRPDLKFVPHIPAVPREIANAANLFDVIDKGDVLLHHPYESFQPVLELLLQAAKDPQVVAIKQTIYRTGTDSPLMDALMQAARNGKEVTVVVELLARFDEETNINWASQLEAVGAHVVYGVVGHKCHAKMMLIVRRVSQGGKMMLRRYAHLGTGNYHPRTARLYTDFGMMTSNQEVCEDVHHVFQQLTGIGGELRLHQLWQAPFTLHPNLMDAIRAEADNARAGKKARIVAKMNALLEPTVIAALYEASQAGVKIDLIVRGVCALKPGVEDLSENITVRSIVGRFLEHHRIFYFYAGGEEKVYLSSADWMDRNFFRRVEVAFPVNDRRLKRRVIAEGLSAFLGDNQSAWLMQSDGHYRRRRPGKSMRSAQLGLLTKFCS</sequence>
<dbReference type="GO" id="GO:0005524">
    <property type="term" value="F:ATP binding"/>
    <property type="evidence" value="ECO:0007669"/>
    <property type="project" value="UniProtKB-KW"/>
</dbReference>
<dbReference type="Pfam" id="PF17941">
    <property type="entry name" value="PP_kinase_C_1"/>
    <property type="match status" value="1"/>
</dbReference>
<dbReference type="PANTHER" id="PTHR30218:SF0">
    <property type="entry name" value="POLYPHOSPHATE KINASE"/>
    <property type="match status" value="1"/>
</dbReference>
<dbReference type="NCBIfam" id="NF003917">
    <property type="entry name" value="PRK05443.1-1"/>
    <property type="match status" value="1"/>
</dbReference>
<dbReference type="PANTHER" id="PTHR30218">
    <property type="entry name" value="POLYPHOSPHATE KINASE"/>
    <property type="match status" value="1"/>
</dbReference>
<keyword evidence="2 6" id="KW-0808">Transferase</keyword>
<keyword evidence="4 6" id="KW-0418">Kinase</keyword>
<dbReference type="Pfam" id="PF13090">
    <property type="entry name" value="PP_kinase_C"/>
    <property type="match status" value="1"/>
</dbReference>
<feature type="binding site" evidence="6">
    <location>
        <position position="596"/>
    </location>
    <ligand>
        <name>ATP</name>
        <dbReference type="ChEBI" id="CHEBI:30616"/>
    </ligand>
</feature>
<dbReference type="SUPFAM" id="SSF143724">
    <property type="entry name" value="PHP14-like"/>
    <property type="match status" value="1"/>
</dbReference>
<dbReference type="NCBIfam" id="TIGR03705">
    <property type="entry name" value="poly_P_kin"/>
    <property type="match status" value="1"/>
</dbReference>
<dbReference type="OrthoDB" id="9761456at2"/>
<dbReference type="PIRSF" id="PIRSF015589">
    <property type="entry name" value="PP_kinase"/>
    <property type="match status" value="1"/>
</dbReference>
<feature type="domain" description="Polyphosphate kinase N-terminal" evidence="9">
    <location>
        <begin position="8"/>
        <end position="112"/>
    </location>
</feature>
<dbReference type="SUPFAM" id="SSF56024">
    <property type="entry name" value="Phospholipase D/nuclease"/>
    <property type="match status" value="2"/>
</dbReference>
<evidence type="ECO:0000313" key="13">
    <source>
        <dbReference type="Proteomes" id="UP000054893"/>
    </source>
</evidence>
<evidence type="ECO:0000259" key="11">
    <source>
        <dbReference type="Pfam" id="PF17941"/>
    </source>
</evidence>
<dbReference type="CDD" id="cd09168">
    <property type="entry name" value="PLDc_PaPPK1_C2_like"/>
    <property type="match status" value="1"/>
</dbReference>
<dbReference type="GO" id="GO:0009358">
    <property type="term" value="C:polyphosphate kinase complex"/>
    <property type="evidence" value="ECO:0007669"/>
    <property type="project" value="InterPro"/>
</dbReference>
<dbReference type="EMBL" id="FCOC02000007">
    <property type="protein sequence ID" value="SAL31222.1"/>
    <property type="molecule type" value="Genomic_DNA"/>
</dbReference>
<feature type="domain" description="Polyphosphate kinase middle" evidence="8">
    <location>
        <begin position="122"/>
        <end position="304"/>
    </location>
</feature>
<dbReference type="CDD" id="cd09165">
    <property type="entry name" value="PLDc_PaPPK1_C1_like"/>
    <property type="match status" value="1"/>
</dbReference>
<evidence type="ECO:0000256" key="7">
    <source>
        <dbReference type="RuleBase" id="RU003800"/>
    </source>
</evidence>
<keyword evidence="6" id="KW-0479">Metal-binding</keyword>
<accession>A0A158GGS6</accession>
<dbReference type="GO" id="GO:0046872">
    <property type="term" value="F:metal ion binding"/>
    <property type="evidence" value="ECO:0007669"/>
    <property type="project" value="UniProtKB-KW"/>
</dbReference>
<evidence type="ECO:0000259" key="10">
    <source>
        <dbReference type="Pfam" id="PF13090"/>
    </source>
</evidence>
<dbReference type="HAMAP" id="MF_00347">
    <property type="entry name" value="Polyphosphate_kinase"/>
    <property type="match status" value="1"/>
</dbReference>
<dbReference type="NCBIfam" id="NF003921">
    <property type="entry name" value="PRK05443.2-2"/>
    <property type="match status" value="1"/>
</dbReference>
<dbReference type="InterPro" id="IPR041108">
    <property type="entry name" value="PP_kinase_C_1"/>
</dbReference>
<evidence type="ECO:0000256" key="1">
    <source>
        <dbReference type="ARBA" id="ARBA00022553"/>
    </source>
</evidence>
<keyword evidence="3 6" id="KW-0547">Nucleotide-binding</keyword>
<comment type="cofactor">
    <cofactor evidence="6">
        <name>Mg(2+)</name>
        <dbReference type="ChEBI" id="CHEBI:18420"/>
    </cofactor>
</comment>
<feature type="binding site" evidence="6">
    <location>
        <position position="405"/>
    </location>
    <ligand>
        <name>Mg(2+)</name>
        <dbReference type="ChEBI" id="CHEBI:18420"/>
    </ligand>
</feature>
<feature type="active site" description="Phosphohistidine intermediate" evidence="6">
    <location>
        <position position="435"/>
    </location>
</feature>
<dbReference type="InterPro" id="IPR036832">
    <property type="entry name" value="PPK_N_dom_sf"/>
</dbReference>
<dbReference type="EC" id="2.7.4.1" evidence="6 7"/>
<evidence type="ECO:0000256" key="3">
    <source>
        <dbReference type="ARBA" id="ARBA00022741"/>
    </source>
</evidence>
<gene>
    <name evidence="6" type="primary">ppk</name>
    <name evidence="12" type="ORF">AWB64_02792</name>
</gene>
<dbReference type="InterPro" id="IPR025200">
    <property type="entry name" value="PPK_C_dom2"/>
</dbReference>
<name>A0A158GGS6_CABSO</name>
<evidence type="ECO:0000256" key="4">
    <source>
        <dbReference type="ARBA" id="ARBA00022777"/>
    </source>
</evidence>
<evidence type="ECO:0000259" key="8">
    <source>
        <dbReference type="Pfam" id="PF02503"/>
    </source>
</evidence>
<dbReference type="Pfam" id="PF02503">
    <property type="entry name" value="PP_kinase"/>
    <property type="match status" value="1"/>
</dbReference>
<dbReference type="Pfam" id="PF13089">
    <property type="entry name" value="PP_kinase_N"/>
    <property type="match status" value="1"/>
</dbReference>
<dbReference type="InterPro" id="IPR025198">
    <property type="entry name" value="PPK_N_dom"/>
</dbReference>
<evidence type="ECO:0000259" key="9">
    <source>
        <dbReference type="Pfam" id="PF13089"/>
    </source>
</evidence>
<dbReference type="RefSeq" id="WP_060819743.1">
    <property type="nucleotide sequence ID" value="NZ_FCOC02000007.1"/>
</dbReference>
<dbReference type="SUPFAM" id="SSF140356">
    <property type="entry name" value="PPK N-terminal domain-like"/>
    <property type="match status" value="1"/>
</dbReference>
<dbReference type="InterPro" id="IPR036830">
    <property type="entry name" value="PP_kinase_middle_dom_sf"/>
</dbReference>
<dbReference type="InterPro" id="IPR024953">
    <property type="entry name" value="PP_kinase_middle"/>
</dbReference>
<comment type="catalytic activity">
    <reaction evidence="6 7">
        <text>[phosphate](n) + ATP = [phosphate](n+1) + ADP</text>
        <dbReference type="Rhea" id="RHEA:19573"/>
        <dbReference type="Rhea" id="RHEA-COMP:9859"/>
        <dbReference type="Rhea" id="RHEA-COMP:14280"/>
        <dbReference type="ChEBI" id="CHEBI:16838"/>
        <dbReference type="ChEBI" id="CHEBI:30616"/>
        <dbReference type="ChEBI" id="CHEBI:456216"/>
        <dbReference type="EC" id="2.7.4.1"/>
    </reaction>
</comment>
<comment type="similarity">
    <text evidence="6 7">Belongs to the polyphosphate kinase 1 (PPK1) family.</text>
</comment>
<dbReference type="Gene3D" id="3.30.870.10">
    <property type="entry name" value="Endonuclease Chain A"/>
    <property type="match status" value="2"/>
</dbReference>
<feature type="domain" description="Polyphosphate kinase C-terminal" evidence="10">
    <location>
        <begin position="508"/>
        <end position="675"/>
    </location>
</feature>
<protein>
    <recommendedName>
        <fullName evidence="6 7">Polyphosphate kinase</fullName>
        <ecNumber evidence="6 7">2.7.4.1</ecNumber>
    </recommendedName>
    <alternativeName>
        <fullName evidence="6">ATP-polyphosphate phosphotransferase</fullName>
    </alternativeName>
    <alternativeName>
        <fullName evidence="6">Polyphosphoric acid kinase</fullName>
    </alternativeName>
</protein>
<dbReference type="AlphaFoldDB" id="A0A158GGS6"/>
<feature type="binding site" evidence="6">
    <location>
        <position position="45"/>
    </location>
    <ligand>
        <name>ATP</name>
        <dbReference type="ChEBI" id="CHEBI:30616"/>
    </ligand>
</feature>
<keyword evidence="1 6" id="KW-0597">Phosphoprotein</keyword>
<feature type="domain" description="Polyphosphate kinase C-terminal" evidence="11">
    <location>
        <begin position="331"/>
        <end position="497"/>
    </location>
</feature>
<evidence type="ECO:0000256" key="5">
    <source>
        <dbReference type="ARBA" id="ARBA00022840"/>
    </source>
</evidence>
<feature type="binding site" evidence="6">
    <location>
        <position position="472"/>
    </location>
    <ligand>
        <name>ATP</name>
        <dbReference type="ChEBI" id="CHEBI:30616"/>
    </ligand>
</feature>
<proteinExistence type="inferred from homology"/>
<keyword evidence="5 6" id="KW-0067">ATP-binding</keyword>